<keyword evidence="2" id="KW-0732">Signal</keyword>
<dbReference type="PRINTS" id="PR00625">
    <property type="entry name" value="JDOMAIN"/>
</dbReference>
<comment type="caution">
    <text evidence="4">The sequence shown here is derived from an EMBL/GenBank/DDBJ whole genome shotgun (WGS) entry which is preliminary data.</text>
</comment>
<dbReference type="InterPro" id="IPR018253">
    <property type="entry name" value="DnaJ_domain_CS"/>
</dbReference>
<dbReference type="InterPro" id="IPR036869">
    <property type="entry name" value="J_dom_sf"/>
</dbReference>
<evidence type="ECO:0000313" key="4">
    <source>
        <dbReference type="EMBL" id="KAF0703092.1"/>
    </source>
</evidence>
<feature type="compositionally biased region" description="Polar residues" evidence="1">
    <location>
        <begin position="100"/>
        <end position="112"/>
    </location>
</feature>
<dbReference type="EMBL" id="VJMI01020900">
    <property type="protein sequence ID" value="KAF0703092.1"/>
    <property type="molecule type" value="Genomic_DNA"/>
</dbReference>
<organism evidence="4 5">
    <name type="scientific">Aphanomyces astaci</name>
    <name type="common">Crayfish plague agent</name>
    <dbReference type="NCBI Taxonomy" id="112090"/>
    <lineage>
        <taxon>Eukaryota</taxon>
        <taxon>Sar</taxon>
        <taxon>Stramenopiles</taxon>
        <taxon>Oomycota</taxon>
        <taxon>Saprolegniomycetes</taxon>
        <taxon>Saprolegniales</taxon>
        <taxon>Verrucalvaceae</taxon>
        <taxon>Aphanomyces</taxon>
    </lineage>
</organism>
<dbReference type="SMART" id="SM00271">
    <property type="entry name" value="DnaJ"/>
    <property type="match status" value="1"/>
</dbReference>
<dbReference type="Pfam" id="PF01556">
    <property type="entry name" value="DnaJ_C"/>
    <property type="match status" value="1"/>
</dbReference>
<name>A0A6A4YZ53_APHAT</name>
<feature type="region of interest" description="Disordered" evidence="1">
    <location>
        <begin position="97"/>
        <end position="126"/>
    </location>
</feature>
<dbReference type="Proteomes" id="UP000469452">
    <property type="component" value="Unassembled WGS sequence"/>
</dbReference>
<dbReference type="GO" id="GO:0030544">
    <property type="term" value="F:Hsp70 protein binding"/>
    <property type="evidence" value="ECO:0007669"/>
    <property type="project" value="InterPro"/>
</dbReference>
<dbReference type="SUPFAM" id="SSF49493">
    <property type="entry name" value="HSP40/DnaJ peptide-binding domain"/>
    <property type="match status" value="2"/>
</dbReference>
<dbReference type="Gene3D" id="2.60.260.20">
    <property type="entry name" value="Urease metallochaperone UreE, N-terminal domain"/>
    <property type="match status" value="2"/>
</dbReference>
<feature type="signal peptide" evidence="2">
    <location>
        <begin position="1"/>
        <end position="19"/>
    </location>
</feature>
<dbReference type="GO" id="GO:0051082">
    <property type="term" value="F:unfolded protein binding"/>
    <property type="evidence" value="ECO:0007669"/>
    <property type="project" value="InterPro"/>
</dbReference>
<proteinExistence type="predicted"/>
<protein>
    <recommendedName>
        <fullName evidence="3">J domain-containing protein</fullName>
    </recommendedName>
</protein>
<dbReference type="PROSITE" id="PS00636">
    <property type="entry name" value="DNAJ_1"/>
    <property type="match status" value="1"/>
</dbReference>
<evidence type="ECO:0000256" key="2">
    <source>
        <dbReference type="SAM" id="SignalP"/>
    </source>
</evidence>
<accession>A0A6A4YZ53</accession>
<feature type="domain" description="J" evidence="3">
    <location>
        <begin position="29"/>
        <end position="94"/>
    </location>
</feature>
<evidence type="ECO:0000256" key="1">
    <source>
        <dbReference type="SAM" id="MobiDB-lite"/>
    </source>
</evidence>
<dbReference type="InterPro" id="IPR008971">
    <property type="entry name" value="HSP40/DnaJ_pept-bd"/>
</dbReference>
<dbReference type="CDD" id="cd06257">
    <property type="entry name" value="DnaJ"/>
    <property type="match status" value="1"/>
</dbReference>
<dbReference type="PANTHER" id="PTHR43888">
    <property type="entry name" value="DNAJ-LIKE-2, ISOFORM A-RELATED"/>
    <property type="match status" value="1"/>
</dbReference>
<dbReference type="GO" id="GO:0006457">
    <property type="term" value="P:protein folding"/>
    <property type="evidence" value="ECO:0007669"/>
    <property type="project" value="InterPro"/>
</dbReference>
<dbReference type="SUPFAM" id="SSF46565">
    <property type="entry name" value="Chaperone J-domain"/>
    <property type="match status" value="1"/>
</dbReference>
<evidence type="ECO:0000313" key="5">
    <source>
        <dbReference type="Proteomes" id="UP000469452"/>
    </source>
</evidence>
<dbReference type="PROSITE" id="PS50076">
    <property type="entry name" value="DNAJ_2"/>
    <property type="match status" value="1"/>
</dbReference>
<dbReference type="InterPro" id="IPR001623">
    <property type="entry name" value="DnaJ_domain"/>
</dbReference>
<feature type="chain" id="PRO_5025381089" description="J domain-containing protein" evidence="2">
    <location>
        <begin position="20"/>
        <end position="310"/>
    </location>
</feature>
<gene>
    <name evidence="4" type="ORF">AaE_015556</name>
</gene>
<dbReference type="Gene3D" id="1.10.287.110">
    <property type="entry name" value="DnaJ domain"/>
    <property type="match status" value="1"/>
</dbReference>
<dbReference type="InterPro" id="IPR044713">
    <property type="entry name" value="DNJA1/2-like"/>
</dbReference>
<dbReference type="FunFam" id="2.60.260.20:FF:000013">
    <property type="entry name" value="DnaJ subfamily B member 11"/>
    <property type="match status" value="1"/>
</dbReference>
<dbReference type="VEuPathDB" id="FungiDB:H257_03096"/>
<dbReference type="AlphaFoldDB" id="A0A6A4YZ53"/>
<dbReference type="CDD" id="cd10747">
    <property type="entry name" value="DnaJ_C"/>
    <property type="match status" value="1"/>
</dbReference>
<dbReference type="Pfam" id="PF00226">
    <property type="entry name" value="DnaJ"/>
    <property type="match status" value="1"/>
</dbReference>
<reference evidence="4 5" key="1">
    <citation type="submission" date="2019-06" db="EMBL/GenBank/DDBJ databases">
        <title>Genomics analysis of Aphanomyces spp. identifies a new class of oomycete effector associated with host adaptation.</title>
        <authorList>
            <person name="Gaulin E."/>
        </authorList>
    </citation>
    <scope>NUCLEOTIDE SEQUENCE [LARGE SCALE GENOMIC DNA]</scope>
    <source>
        <strain evidence="4 5">E</strain>
    </source>
</reference>
<evidence type="ECO:0000259" key="3">
    <source>
        <dbReference type="PROSITE" id="PS50076"/>
    </source>
</evidence>
<sequence>MRLRHCLYFVALLALGSQAHDHHHHHHEDYYDVLGVGMDASEGDIKKAYRKLSLQYHPDKNKGNSDAEAKFQSISRAYEILTNPELKDIYDFEGEEGLQRHQNQGNRPSSPFDQFFGGGGGRQRGPDAAVEVQVTLEELYNGGEKSVTFKRNVICRKCKGTGAKDGVVVEEMKTITGVIERGMPSNHEIVFERHGEQHPGVLPGDIIMRLAQQPHRVFRRAGDDLHAQVQISLQDALLGFSSTLAHLDGHKVEVAHAGVTKPFQVRRIAEEGMPHHHVPSQHGDLYVTHHIRFPTKLTDAQRELVTRLLP</sequence>
<dbReference type="InterPro" id="IPR002939">
    <property type="entry name" value="DnaJ_C"/>
</dbReference>